<dbReference type="EMBL" id="CP138586">
    <property type="protein sequence ID" value="WPH02050.1"/>
    <property type="molecule type" value="Genomic_DNA"/>
</dbReference>
<feature type="compositionally biased region" description="Low complexity" evidence="5">
    <location>
        <begin position="524"/>
        <end position="575"/>
    </location>
</feature>
<gene>
    <name evidence="7" type="ORF">R9X50_00490500</name>
</gene>
<dbReference type="PROSITE" id="PS51469">
    <property type="entry name" value="SUN"/>
    <property type="match status" value="1"/>
</dbReference>
<protein>
    <recommendedName>
        <fullName evidence="6">SUN domain-containing protein</fullName>
    </recommendedName>
</protein>
<reference evidence="7 8" key="1">
    <citation type="submission" date="2023-11" db="EMBL/GenBank/DDBJ databases">
        <title>An acidophilic fungus is an integral part of prey digestion in a carnivorous sundew plant.</title>
        <authorList>
            <person name="Tsai I.J."/>
        </authorList>
    </citation>
    <scope>NUCLEOTIDE SEQUENCE [LARGE SCALE GENOMIC DNA]</scope>
    <source>
        <strain evidence="7">169a</strain>
    </source>
</reference>
<feature type="compositionally biased region" description="Polar residues" evidence="5">
    <location>
        <begin position="820"/>
        <end position="830"/>
    </location>
</feature>
<accession>A0AAQ3M662</accession>
<dbReference type="PANTHER" id="PTHR12953">
    <property type="entry name" value="MEMBRANE PROTEIN CH1 RELATED"/>
    <property type="match status" value="1"/>
</dbReference>
<feature type="region of interest" description="Disordered" evidence="5">
    <location>
        <begin position="1"/>
        <end position="84"/>
    </location>
</feature>
<dbReference type="Gene3D" id="2.60.120.260">
    <property type="entry name" value="Galactose-binding domain-like"/>
    <property type="match status" value="1"/>
</dbReference>
<feature type="compositionally biased region" description="Basic and acidic residues" evidence="5">
    <location>
        <begin position="780"/>
        <end position="790"/>
    </location>
</feature>
<dbReference type="AlphaFoldDB" id="A0AAQ3M662"/>
<dbReference type="InterPro" id="IPR008979">
    <property type="entry name" value="Galactose-bd-like_sf"/>
</dbReference>
<evidence type="ECO:0000259" key="6">
    <source>
        <dbReference type="PROSITE" id="PS51469"/>
    </source>
</evidence>
<evidence type="ECO:0000313" key="8">
    <source>
        <dbReference type="Proteomes" id="UP001303373"/>
    </source>
</evidence>
<dbReference type="SUPFAM" id="SSF49785">
    <property type="entry name" value="Galactose-binding domain-like"/>
    <property type="match status" value="1"/>
</dbReference>
<feature type="compositionally biased region" description="Low complexity" evidence="5">
    <location>
        <begin position="166"/>
        <end position="175"/>
    </location>
</feature>
<dbReference type="FunFam" id="2.60.120.260:FF:000082">
    <property type="entry name" value="Sad1/UNC domain protein"/>
    <property type="match status" value="1"/>
</dbReference>
<keyword evidence="3" id="KW-1133">Transmembrane helix</keyword>
<proteinExistence type="predicted"/>
<dbReference type="InterPro" id="IPR045120">
    <property type="entry name" value="Suco/Slp1-like"/>
</dbReference>
<feature type="region of interest" description="Disordered" evidence="5">
    <location>
        <begin position="770"/>
        <end position="857"/>
    </location>
</feature>
<feature type="compositionally biased region" description="Polar residues" evidence="5">
    <location>
        <begin position="17"/>
        <end position="43"/>
    </location>
</feature>
<evidence type="ECO:0000256" key="4">
    <source>
        <dbReference type="ARBA" id="ARBA00023136"/>
    </source>
</evidence>
<comment type="subcellular location">
    <subcellularLocation>
        <location evidence="1">Endomembrane system</location>
    </subcellularLocation>
</comment>
<evidence type="ECO:0000256" key="3">
    <source>
        <dbReference type="ARBA" id="ARBA00022989"/>
    </source>
</evidence>
<evidence type="ECO:0000256" key="1">
    <source>
        <dbReference type="ARBA" id="ARBA00004308"/>
    </source>
</evidence>
<dbReference type="InterPro" id="IPR012919">
    <property type="entry name" value="SUN_dom"/>
</dbReference>
<feature type="region of interest" description="Disordered" evidence="5">
    <location>
        <begin position="141"/>
        <end position="183"/>
    </location>
</feature>
<dbReference type="Proteomes" id="UP001303373">
    <property type="component" value="Chromosome 7"/>
</dbReference>
<dbReference type="GO" id="GO:0012505">
    <property type="term" value="C:endomembrane system"/>
    <property type="evidence" value="ECO:0007669"/>
    <property type="project" value="UniProtKB-SubCell"/>
</dbReference>
<dbReference type="PANTHER" id="PTHR12953:SF0">
    <property type="entry name" value="SUN DOMAIN-CONTAINING OSSIFICATION FACTOR"/>
    <property type="match status" value="1"/>
</dbReference>
<sequence>MPQDRLEHSGQHRTEFHSSIITSSTQESVSGSMHDSPNTTGVHSSESTATASEIASTDTTATTSGDTENARSAESESESPLDNANFLSFEEWRKKTLAKVGQSLENVGHARGENLDRQHSGINNALDTIGDESEIDLDFSWFGSQPDEASNDARSAQRVDLVPKESPSSPGSTTPRSKDAGKTCKERTNYASFDCAATVLKSNSECKSASSVLVEHKDSYMLNTCSAENKFFVVELCNDILVDTIVLANYEFFSSIFRHFRVSVSDRYPVKEDKWKELGTFEARNTRDIQAFLVENPLIWARYLRIEFLTHYGNEYYCPVSLLRVHGTTMMQDFKQEEELARGELPEDEEMSEVKSIPLLTLPVESAPVTHDDTHPNMIEDATDGKSTSATDVQPAKSSQTIALPAVSTLDYPFMNGGNIFASDAPESTCATTFEPSTSSYLIDTATTNSTDWRTASTVEDDPNLGNITSTTTIKSAITSTMTVTTTVAISSSQAAQMNTPSTTPSSGEPIILTNVTVVELKPTSSTTGVSSSTVSVSTSSPPYTSRTPESSSNNTFATSSTNSTKAVATPLQASAPPPPQPSTQESFFKSIHKRLQQLESNSTLSLQYIEEQSRILRDAFNKVEKRQLSDTNNFLSHLNDTVMTELHVFRQQYDQLWQSTVIELESQREKYQGEMRALSGRLTLVADELVWQKRMGIIQSTLLLLCIGLVLFAKQGNGYLEVPLMQQMISRSQAAMRAGLDSPPYSPSPESRSPVSLFRRKIWRSGTEPTGVDILTDASDSRPQTRDGLEYQVESATPDRQSDENNDVESDGFGEPLTETRSSPATPTGTRDKVNDPSTWQESLEMSGSSPLRVLS</sequence>
<dbReference type="GO" id="GO:0016020">
    <property type="term" value="C:membrane"/>
    <property type="evidence" value="ECO:0007669"/>
    <property type="project" value="InterPro"/>
</dbReference>
<keyword evidence="8" id="KW-1185">Reference proteome</keyword>
<dbReference type="GO" id="GO:0034975">
    <property type="term" value="P:protein folding in endoplasmic reticulum"/>
    <property type="evidence" value="ECO:0007669"/>
    <property type="project" value="TreeGrafter"/>
</dbReference>
<keyword evidence="4" id="KW-0472">Membrane</keyword>
<evidence type="ECO:0000313" key="7">
    <source>
        <dbReference type="EMBL" id="WPH02050.1"/>
    </source>
</evidence>
<keyword evidence="2" id="KW-0812">Transmembrane</keyword>
<evidence type="ECO:0000256" key="5">
    <source>
        <dbReference type="SAM" id="MobiDB-lite"/>
    </source>
</evidence>
<dbReference type="Pfam" id="PF07738">
    <property type="entry name" value="Sad1_UNC"/>
    <property type="match status" value="1"/>
</dbReference>
<feature type="compositionally biased region" description="Polar residues" evidence="5">
    <location>
        <begin position="837"/>
        <end position="851"/>
    </location>
</feature>
<feature type="compositionally biased region" description="Low complexity" evidence="5">
    <location>
        <begin position="44"/>
        <end position="67"/>
    </location>
</feature>
<dbReference type="GO" id="GO:0005737">
    <property type="term" value="C:cytoplasm"/>
    <property type="evidence" value="ECO:0007669"/>
    <property type="project" value="TreeGrafter"/>
</dbReference>
<feature type="domain" description="SUN" evidence="6">
    <location>
        <begin position="165"/>
        <end position="330"/>
    </location>
</feature>
<name>A0AAQ3M662_9PEZI</name>
<feature type="compositionally biased region" description="Basic and acidic residues" evidence="5">
    <location>
        <begin position="1"/>
        <end position="16"/>
    </location>
</feature>
<feature type="region of interest" description="Disordered" evidence="5">
    <location>
        <begin position="524"/>
        <end position="586"/>
    </location>
</feature>
<evidence type="ECO:0000256" key="2">
    <source>
        <dbReference type="ARBA" id="ARBA00022692"/>
    </source>
</evidence>
<organism evidence="7 8">
    <name type="scientific">Acrodontium crateriforme</name>
    <dbReference type="NCBI Taxonomy" id="150365"/>
    <lineage>
        <taxon>Eukaryota</taxon>
        <taxon>Fungi</taxon>
        <taxon>Dikarya</taxon>
        <taxon>Ascomycota</taxon>
        <taxon>Pezizomycotina</taxon>
        <taxon>Dothideomycetes</taxon>
        <taxon>Dothideomycetidae</taxon>
        <taxon>Mycosphaerellales</taxon>
        <taxon>Teratosphaeriaceae</taxon>
        <taxon>Acrodontium</taxon>
    </lineage>
</organism>